<organism evidence="15 16">
    <name type="scientific">Vibrio mangrovi</name>
    <dbReference type="NCBI Taxonomy" id="474394"/>
    <lineage>
        <taxon>Bacteria</taxon>
        <taxon>Pseudomonadati</taxon>
        <taxon>Pseudomonadota</taxon>
        <taxon>Gammaproteobacteria</taxon>
        <taxon>Vibrionales</taxon>
        <taxon>Vibrionaceae</taxon>
        <taxon>Vibrio</taxon>
    </lineage>
</organism>
<keyword evidence="7 11" id="KW-0862">Zinc</keyword>
<protein>
    <submittedName>
        <fullName evidence="14">M48 family metalloprotease</fullName>
    </submittedName>
    <submittedName>
        <fullName evidence="15">Protease HtpX</fullName>
        <ecNumber evidence="14 15">3.4.24.-</ecNumber>
    </submittedName>
</protein>
<evidence type="ECO:0000256" key="8">
    <source>
        <dbReference type="ARBA" id="ARBA00022989"/>
    </source>
</evidence>
<dbReference type="GO" id="GO:0046872">
    <property type="term" value="F:metal ion binding"/>
    <property type="evidence" value="ECO:0007669"/>
    <property type="project" value="UniProtKB-KW"/>
</dbReference>
<evidence type="ECO:0000256" key="10">
    <source>
        <dbReference type="ARBA" id="ARBA00023136"/>
    </source>
</evidence>
<comment type="cofactor">
    <cofactor evidence="11">
        <name>Zn(2+)</name>
        <dbReference type="ChEBI" id="CHEBI:29105"/>
    </cofactor>
    <text evidence="11">Binds 1 zinc ion per subunit.</text>
</comment>
<evidence type="ECO:0000256" key="11">
    <source>
        <dbReference type="RuleBase" id="RU003983"/>
    </source>
</evidence>
<sequence length="290" mass="33192">MSDIKSSIDPGFPLWMVASGMFLLTLLITYPIAYIAVIIYMQDHISWFGTPDLRELTWAIQTFFGLATLFPTIALLYSLLMISYGITKEFFEKNGGQPLDHHEKEMFESFLNEASNWCGKLTAKNIRKYDAHDINAWALGTVDAGYMSFSSATLKLPQNEIKGIFFHELGHLVYGDTRKMAFTRAFQDALVSFVLITPLKDIFRYTIFILTQLVVMKISRDREYRADSFALQADDTDGIIYALYSIKDSDTALVNYKDYDVYMFSLKVDTESLFATHPPLGYRISKLIKK</sequence>
<dbReference type="RefSeq" id="WP_087483018.1">
    <property type="nucleotide sequence ID" value="NZ_AP024883.1"/>
</dbReference>
<comment type="similarity">
    <text evidence="11">Belongs to the peptidase M48 family.</text>
</comment>
<keyword evidence="5" id="KW-0479">Metal-binding</keyword>
<dbReference type="Gene3D" id="3.30.2010.10">
    <property type="entry name" value="Metalloproteases ('zincins'), catalytic domain"/>
    <property type="match status" value="1"/>
</dbReference>
<evidence type="ECO:0000256" key="1">
    <source>
        <dbReference type="ARBA" id="ARBA00004651"/>
    </source>
</evidence>
<feature type="transmembrane region" description="Helical" evidence="12">
    <location>
        <begin position="60"/>
        <end position="80"/>
    </location>
</feature>
<reference evidence="15 16" key="1">
    <citation type="submission" date="2017-05" db="EMBL/GenBank/DDBJ databases">
        <authorList>
            <person name="Song R."/>
            <person name="Chenine A.L."/>
            <person name="Ruprecht R.M."/>
        </authorList>
    </citation>
    <scope>NUCLEOTIDE SEQUENCE [LARGE SCALE GENOMIC DNA]</scope>
    <source>
        <strain evidence="15 16">CECT 7927</strain>
    </source>
</reference>
<feature type="transmembrane region" description="Helical" evidence="12">
    <location>
        <begin position="12"/>
        <end position="40"/>
    </location>
</feature>
<dbReference type="GO" id="GO:0005886">
    <property type="term" value="C:plasma membrane"/>
    <property type="evidence" value="ECO:0007669"/>
    <property type="project" value="UniProtKB-SubCell"/>
</dbReference>
<dbReference type="AlphaFoldDB" id="A0A1Y6J191"/>
<dbReference type="InterPro" id="IPR001915">
    <property type="entry name" value="Peptidase_M48"/>
</dbReference>
<dbReference type="EMBL" id="JAWRCO010000001">
    <property type="protein sequence ID" value="MDW6002313.1"/>
    <property type="molecule type" value="Genomic_DNA"/>
</dbReference>
<dbReference type="PANTHER" id="PTHR43221:SF1">
    <property type="entry name" value="PROTEASE HTPX"/>
    <property type="match status" value="1"/>
</dbReference>
<dbReference type="GO" id="GO:0004222">
    <property type="term" value="F:metalloendopeptidase activity"/>
    <property type="evidence" value="ECO:0007669"/>
    <property type="project" value="InterPro"/>
</dbReference>
<evidence type="ECO:0000256" key="7">
    <source>
        <dbReference type="ARBA" id="ARBA00022833"/>
    </source>
</evidence>
<keyword evidence="8 12" id="KW-1133">Transmembrane helix</keyword>
<keyword evidence="9 11" id="KW-0482">Metalloprotease</keyword>
<name>A0A1Y6J191_9VIBR</name>
<dbReference type="Proteomes" id="UP000196125">
    <property type="component" value="Unassembled WGS sequence"/>
</dbReference>
<feature type="domain" description="Peptidase M48" evidence="13">
    <location>
        <begin position="131"/>
        <end position="287"/>
    </location>
</feature>
<evidence type="ECO:0000313" key="17">
    <source>
        <dbReference type="Proteomes" id="UP001283366"/>
    </source>
</evidence>
<keyword evidence="17" id="KW-1185">Reference proteome</keyword>
<evidence type="ECO:0000256" key="5">
    <source>
        <dbReference type="ARBA" id="ARBA00022723"/>
    </source>
</evidence>
<dbReference type="EMBL" id="FXXI01000016">
    <property type="protein sequence ID" value="SMS03021.1"/>
    <property type="molecule type" value="Genomic_DNA"/>
</dbReference>
<accession>A0A1Y6J191</accession>
<reference evidence="14 17" key="2">
    <citation type="submission" date="2023-11" db="EMBL/GenBank/DDBJ databases">
        <title>Plant-associative lifestyle of Vibrio porteresiae and its evolutionary dynamics.</title>
        <authorList>
            <person name="Rameshkumar N."/>
            <person name="Kirti K."/>
        </authorList>
    </citation>
    <scope>NUCLEOTIDE SEQUENCE [LARGE SCALE GENOMIC DNA]</scope>
    <source>
        <strain evidence="14 17">MSSRF38</strain>
    </source>
</reference>
<proteinExistence type="inferred from homology"/>
<evidence type="ECO:0000313" key="16">
    <source>
        <dbReference type="Proteomes" id="UP000196125"/>
    </source>
</evidence>
<evidence type="ECO:0000256" key="3">
    <source>
        <dbReference type="ARBA" id="ARBA00022670"/>
    </source>
</evidence>
<evidence type="ECO:0000256" key="2">
    <source>
        <dbReference type="ARBA" id="ARBA00022475"/>
    </source>
</evidence>
<dbReference type="Proteomes" id="UP001283366">
    <property type="component" value="Unassembled WGS sequence"/>
</dbReference>
<evidence type="ECO:0000313" key="14">
    <source>
        <dbReference type="EMBL" id="MDW6002313.1"/>
    </source>
</evidence>
<keyword evidence="6 11" id="KW-0378">Hydrolase</keyword>
<comment type="subcellular location">
    <subcellularLocation>
        <location evidence="1">Cell membrane</location>
        <topology evidence="1">Multi-pass membrane protein</topology>
    </subcellularLocation>
</comment>
<evidence type="ECO:0000259" key="13">
    <source>
        <dbReference type="Pfam" id="PF01435"/>
    </source>
</evidence>
<dbReference type="GO" id="GO:0006508">
    <property type="term" value="P:proteolysis"/>
    <property type="evidence" value="ECO:0007669"/>
    <property type="project" value="UniProtKB-KW"/>
</dbReference>
<dbReference type="Pfam" id="PF01435">
    <property type="entry name" value="Peptidase_M48"/>
    <property type="match status" value="1"/>
</dbReference>
<evidence type="ECO:0000256" key="4">
    <source>
        <dbReference type="ARBA" id="ARBA00022692"/>
    </source>
</evidence>
<dbReference type="PANTHER" id="PTHR43221">
    <property type="entry name" value="PROTEASE HTPX"/>
    <property type="match status" value="1"/>
</dbReference>
<dbReference type="InterPro" id="IPR050083">
    <property type="entry name" value="HtpX_protease"/>
</dbReference>
<keyword evidence="3 11" id="KW-0645">Protease</keyword>
<keyword evidence="2" id="KW-1003">Cell membrane</keyword>
<dbReference type="EC" id="3.4.24.-" evidence="14 15"/>
<keyword evidence="10 12" id="KW-0472">Membrane</keyword>
<dbReference type="OrthoDB" id="15218at2"/>
<keyword evidence="4 12" id="KW-0812">Transmembrane</keyword>
<evidence type="ECO:0000256" key="12">
    <source>
        <dbReference type="SAM" id="Phobius"/>
    </source>
</evidence>
<gene>
    <name evidence="15" type="primary">htpX_2</name>
    <name evidence="14" type="ORF">SBX37_05470</name>
    <name evidence="15" type="ORF">VIM7927_04384</name>
</gene>
<evidence type="ECO:0000256" key="9">
    <source>
        <dbReference type="ARBA" id="ARBA00023049"/>
    </source>
</evidence>
<evidence type="ECO:0000313" key="15">
    <source>
        <dbReference type="EMBL" id="SMS03021.1"/>
    </source>
</evidence>
<evidence type="ECO:0000256" key="6">
    <source>
        <dbReference type="ARBA" id="ARBA00022801"/>
    </source>
</evidence>